<accession>A0A0Q9WBZ7</accession>
<dbReference type="Proteomes" id="UP000008792">
    <property type="component" value="Unassembled WGS sequence"/>
</dbReference>
<gene>
    <name evidence="2" type="primary">Dvir\GJ21452</name>
    <name evidence="2" type="ORF">Dvir_GJ21452</name>
</gene>
<dbReference type="AlphaFoldDB" id="A0A0Q9WBZ7"/>
<protein>
    <submittedName>
        <fullName evidence="2">Uncharacterized protein, isoform B</fullName>
    </submittedName>
</protein>
<reference evidence="2 3" key="1">
    <citation type="journal article" date="2007" name="Nature">
        <title>Evolution of genes and genomes on the Drosophila phylogeny.</title>
        <authorList>
            <consortium name="Drosophila 12 Genomes Consortium"/>
            <person name="Clark A.G."/>
            <person name="Eisen M.B."/>
            <person name="Smith D.R."/>
            <person name="Bergman C.M."/>
            <person name="Oliver B."/>
            <person name="Markow T.A."/>
            <person name="Kaufman T.C."/>
            <person name="Kellis M."/>
            <person name="Gelbart W."/>
            <person name="Iyer V.N."/>
            <person name="Pollard D.A."/>
            <person name="Sackton T.B."/>
            <person name="Larracuente A.M."/>
            <person name="Singh N.D."/>
            <person name="Abad J.P."/>
            <person name="Abt D.N."/>
            <person name="Adryan B."/>
            <person name="Aguade M."/>
            <person name="Akashi H."/>
            <person name="Anderson W.W."/>
            <person name="Aquadro C.F."/>
            <person name="Ardell D.H."/>
            <person name="Arguello R."/>
            <person name="Artieri C.G."/>
            <person name="Barbash D.A."/>
            <person name="Barker D."/>
            <person name="Barsanti P."/>
            <person name="Batterham P."/>
            <person name="Batzoglou S."/>
            <person name="Begun D."/>
            <person name="Bhutkar A."/>
            <person name="Blanco E."/>
            <person name="Bosak S.A."/>
            <person name="Bradley R.K."/>
            <person name="Brand A.D."/>
            <person name="Brent M.R."/>
            <person name="Brooks A.N."/>
            <person name="Brown R.H."/>
            <person name="Butlin R.K."/>
            <person name="Caggese C."/>
            <person name="Calvi B.R."/>
            <person name="Bernardo de Carvalho A."/>
            <person name="Caspi A."/>
            <person name="Castrezana S."/>
            <person name="Celniker S.E."/>
            <person name="Chang J.L."/>
            <person name="Chapple C."/>
            <person name="Chatterji S."/>
            <person name="Chinwalla A."/>
            <person name="Civetta A."/>
            <person name="Clifton S.W."/>
            <person name="Comeron J.M."/>
            <person name="Costello J.C."/>
            <person name="Coyne J.A."/>
            <person name="Daub J."/>
            <person name="David R.G."/>
            <person name="Delcher A.L."/>
            <person name="Delehaunty K."/>
            <person name="Do C.B."/>
            <person name="Ebling H."/>
            <person name="Edwards K."/>
            <person name="Eickbush T."/>
            <person name="Evans J.D."/>
            <person name="Filipski A."/>
            <person name="Findeiss S."/>
            <person name="Freyhult E."/>
            <person name="Fulton L."/>
            <person name="Fulton R."/>
            <person name="Garcia A.C."/>
            <person name="Gardiner A."/>
            <person name="Garfield D.A."/>
            <person name="Garvin B.E."/>
            <person name="Gibson G."/>
            <person name="Gilbert D."/>
            <person name="Gnerre S."/>
            <person name="Godfrey J."/>
            <person name="Good R."/>
            <person name="Gotea V."/>
            <person name="Gravely B."/>
            <person name="Greenberg A.J."/>
            <person name="Griffiths-Jones S."/>
            <person name="Gross S."/>
            <person name="Guigo R."/>
            <person name="Gustafson E.A."/>
            <person name="Haerty W."/>
            <person name="Hahn M.W."/>
            <person name="Halligan D.L."/>
            <person name="Halpern A.L."/>
            <person name="Halter G.M."/>
            <person name="Han M.V."/>
            <person name="Heger A."/>
            <person name="Hillier L."/>
            <person name="Hinrichs A.S."/>
            <person name="Holmes I."/>
            <person name="Hoskins R.A."/>
            <person name="Hubisz M.J."/>
            <person name="Hultmark D."/>
            <person name="Huntley M.A."/>
            <person name="Jaffe D.B."/>
            <person name="Jagadeeshan S."/>
            <person name="Jeck W.R."/>
            <person name="Johnson J."/>
            <person name="Jones C.D."/>
            <person name="Jordan W.C."/>
            <person name="Karpen G.H."/>
            <person name="Kataoka E."/>
            <person name="Keightley P.D."/>
            <person name="Kheradpour P."/>
            <person name="Kirkness E.F."/>
            <person name="Koerich L.B."/>
            <person name="Kristiansen K."/>
            <person name="Kudrna D."/>
            <person name="Kulathinal R.J."/>
            <person name="Kumar S."/>
            <person name="Kwok R."/>
            <person name="Lander E."/>
            <person name="Langley C.H."/>
            <person name="Lapoint R."/>
            <person name="Lazzaro B.P."/>
            <person name="Lee S.J."/>
            <person name="Levesque L."/>
            <person name="Li R."/>
            <person name="Lin C.F."/>
            <person name="Lin M.F."/>
            <person name="Lindblad-Toh K."/>
            <person name="Llopart A."/>
            <person name="Long M."/>
            <person name="Low L."/>
            <person name="Lozovsky E."/>
            <person name="Lu J."/>
            <person name="Luo M."/>
            <person name="Machado C.A."/>
            <person name="Makalowski W."/>
            <person name="Marzo M."/>
            <person name="Matsuda M."/>
            <person name="Matzkin L."/>
            <person name="McAllister B."/>
            <person name="McBride C.S."/>
            <person name="McKernan B."/>
            <person name="McKernan K."/>
            <person name="Mendez-Lago M."/>
            <person name="Minx P."/>
            <person name="Mollenhauer M.U."/>
            <person name="Montooth K."/>
            <person name="Mount S.M."/>
            <person name="Mu X."/>
            <person name="Myers E."/>
            <person name="Negre B."/>
            <person name="Newfeld S."/>
            <person name="Nielsen R."/>
            <person name="Noor M.A."/>
            <person name="O'Grady P."/>
            <person name="Pachter L."/>
            <person name="Papaceit M."/>
            <person name="Parisi M.J."/>
            <person name="Parisi M."/>
            <person name="Parts L."/>
            <person name="Pedersen J.S."/>
            <person name="Pesole G."/>
            <person name="Phillippy A.M."/>
            <person name="Ponting C.P."/>
            <person name="Pop M."/>
            <person name="Porcelli D."/>
            <person name="Powell J.R."/>
            <person name="Prohaska S."/>
            <person name="Pruitt K."/>
            <person name="Puig M."/>
            <person name="Quesneville H."/>
            <person name="Ram K.R."/>
            <person name="Rand D."/>
            <person name="Rasmussen M.D."/>
            <person name="Reed L.K."/>
            <person name="Reenan R."/>
            <person name="Reily A."/>
            <person name="Remington K.A."/>
            <person name="Rieger T.T."/>
            <person name="Ritchie M.G."/>
            <person name="Robin C."/>
            <person name="Rogers Y.H."/>
            <person name="Rohde C."/>
            <person name="Rozas J."/>
            <person name="Rubenfield M.J."/>
            <person name="Ruiz A."/>
            <person name="Russo S."/>
            <person name="Salzberg S.L."/>
            <person name="Sanchez-Gracia A."/>
            <person name="Saranga D.J."/>
            <person name="Sato H."/>
            <person name="Schaeffer S.W."/>
            <person name="Schatz M.C."/>
            <person name="Schlenke T."/>
            <person name="Schwartz R."/>
            <person name="Segarra C."/>
            <person name="Singh R.S."/>
            <person name="Sirot L."/>
            <person name="Sirota M."/>
            <person name="Sisneros N.B."/>
            <person name="Smith C.D."/>
            <person name="Smith T.F."/>
            <person name="Spieth J."/>
            <person name="Stage D.E."/>
            <person name="Stark A."/>
            <person name="Stephan W."/>
            <person name="Strausberg R.L."/>
            <person name="Strempel S."/>
            <person name="Sturgill D."/>
            <person name="Sutton G."/>
            <person name="Sutton G.G."/>
            <person name="Tao W."/>
            <person name="Teichmann S."/>
            <person name="Tobari Y.N."/>
            <person name="Tomimura Y."/>
            <person name="Tsolas J.M."/>
            <person name="Valente V.L."/>
            <person name="Venter E."/>
            <person name="Venter J.C."/>
            <person name="Vicario S."/>
            <person name="Vieira F.G."/>
            <person name="Vilella A.J."/>
            <person name="Villasante A."/>
            <person name="Walenz B."/>
            <person name="Wang J."/>
            <person name="Wasserman M."/>
            <person name="Watts T."/>
            <person name="Wilson D."/>
            <person name="Wilson R.K."/>
            <person name="Wing R.A."/>
            <person name="Wolfner M.F."/>
            <person name="Wong A."/>
            <person name="Wong G.K."/>
            <person name="Wu C.I."/>
            <person name="Wu G."/>
            <person name="Yamamoto D."/>
            <person name="Yang H.P."/>
            <person name="Yang S.P."/>
            <person name="Yorke J.A."/>
            <person name="Yoshida K."/>
            <person name="Zdobnov E."/>
            <person name="Zhang P."/>
            <person name="Zhang Y."/>
            <person name="Zimin A.V."/>
            <person name="Baldwin J."/>
            <person name="Abdouelleil A."/>
            <person name="Abdulkadir J."/>
            <person name="Abebe A."/>
            <person name="Abera B."/>
            <person name="Abreu J."/>
            <person name="Acer S.C."/>
            <person name="Aftuck L."/>
            <person name="Alexander A."/>
            <person name="An P."/>
            <person name="Anderson E."/>
            <person name="Anderson S."/>
            <person name="Arachi H."/>
            <person name="Azer M."/>
            <person name="Bachantsang P."/>
            <person name="Barry A."/>
            <person name="Bayul T."/>
            <person name="Berlin A."/>
            <person name="Bessette D."/>
            <person name="Bloom T."/>
            <person name="Blye J."/>
            <person name="Boguslavskiy L."/>
            <person name="Bonnet C."/>
            <person name="Boukhgalter B."/>
            <person name="Bourzgui I."/>
            <person name="Brown A."/>
            <person name="Cahill P."/>
            <person name="Channer S."/>
            <person name="Cheshatsang Y."/>
            <person name="Chuda L."/>
            <person name="Citroen M."/>
            <person name="Collymore A."/>
            <person name="Cooke P."/>
            <person name="Costello M."/>
            <person name="D'Aco K."/>
            <person name="Daza R."/>
            <person name="De Haan G."/>
            <person name="DeGray S."/>
            <person name="DeMaso C."/>
            <person name="Dhargay N."/>
            <person name="Dooley K."/>
            <person name="Dooley E."/>
            <person name="Doricent M."/>
            <person name="Dorje P."/>
            <person name="Dorjee K."/>
            <person name="Dupes A."/>
            <person name="Elong R."/>
            <person name="Falk J."/>
            <person name="Farina A."/>
            <person name="Faro S."/>
            <person name="Ferguson D."/>
            <person name="Fisher S."/>
            <person name="Foley C.D."/>
            <person name="Franke A."/>
            <person name="Friedrich D."/>
            <person name="Gadbois L."/>
            <person name="Gearin G."/>
            <person name="Gearin C.R."/>
            <person name="Giannoukos G."/>
            <person name="Goode T."/>
            <person name="Graham J."/>
            <person name="Grandbois E."/>
            <person name="Grewal S."/>
            <person name="Gyaltsen K."/>
            <person name="Hafez N."/>
            <person name="Hagos B."/>
            <person name="Hall J."/>
            <person name="Henson C."/>
            <person name="Hollinger A."/>
            <person name="Honan T."/>
            <person name="Huard M.D."/>
            <person name="Hughes L."/>
            <person name="Hurhula B."/>
            <person name="Husby M.E."/>
            <person name="Kamat A."/>
            <person name="Kanga B."/>
            <person name="Kashin S."/>
            <person name="Khazanovich D."/>
            <person name="Kisner P."/>
            <person name="Lance K."/>
            <person name="Lara M."/>
            <person name="Lee W."/>
            <person name="Lennon N."/>
            <person name="Letendre F."/>
            <person name="LeVine R."/>
            <person name="Lipovsky A."/>
            <person name="Liu X."/>
            <person name="Liu J."/>
            <person name="Liu S."/>
            <person name="Lokyitsang T."/>
            <person name="Lokyitsang Y."/>
            <person name="Lubonja R."/>
            <person name="Lui A."/>
            <person name="MacDonald P."/>
            <person name="Magnisalis V."/>
            <person name="Maru K."/>
            <person name="Matthews C."/>
            <person name="McCusker W."/>
            <person name="McDonough S."/>
            <person name="Mehta T."/>
            <person name="Meldrim J."/>
            <person name="Meneus L."/>
            <person name="Mihai O."/>
            <person name="Mihalev A."/>
            <person name="Mihova T."/>
            <person name="Mittelman R."/>
            <person name="Mlenga V."/>
            <person name="Montmayeur A."/>
            <person name="Mulrain L."/>
            <person name="Navidi A."/>
            <person name="Naylor J."/>
            <person name="Negash T."/>
            <person name="Nguyen T."/>
            <person name="Nguyen N."/>
            <person name="Nicol R."/>
            <person name="Norbu C."/>
            <person name="Norbu N."/>
            <person name="Novod N."/>
            <person name="O'Neill B."/>
            <person name="Osman S."/>
            <person name="Markiewicz E."/>
            <person name="Oyono O.L."/>
            <person name="Patti C."/>
            <person name="Phunkhang P."/>
            <person name="Pierre F."/>
            <person name="Priest M."/>
            <person name="Raghuraman S."/>
            <person name="Rege F."/>
            <person name="Reyes R."/>
            <person name="Rise C."/>
            <person name="Rogov P."/>
            <person name="Ross K."/>
            <person name="Ryan E."/>
            <person name="Settipalli S."/>
            <person name="Shea T."/>
            <person name="Sherpa N."/>
            <person name="Shi L."/>
            <person name="Shih D."/>
            <person name="Sparrow T."/>
            <person name="Spaulding J."/>
            <person name="Stalker J."/>
            <person name="Stange-Thomann N."/>
            <person name="Stavropoulos S."/>
            <person name="Stone C."/>
            <person name="Strader C."/>
            <person name="Tesfaye S."/>
            <person name="Thomson T."/>
            <person name="Thoulutsang Y."/>
            <person name="Thoulutsang D."/>
            <person name="Topham K."/>
            <person name="Topping I."/>
            <person name="Tsamla T."/>
            <person name="Vassiliev H."/>
            <person name="Vo A."/>
            <person name="Wangchuk T."/>
            <person name="Wangdi T."/>
            <person name="Weiand M."/>
            <person name="Wilkinson J."/>
            <person name="Wilson A."/>
            <person name="Yadav S."/>
            <person name="Young G."/>
            <person name="Yu Q."/>
            <person name="Zembek L."/>
            <person name="Zhong D."/>
            <person name="Zimmer A."/>
            <person name="Zwirko Z."/>
            <person name="Jaffe D.B."/>
            <person name="Alvarez P."/>
            <person name="Brockman W."/>
            <person name="Butler J."/>
            <person name="Chin C."/>
            <person name="Gnerre S."/>
            <person name="Grabherr M."/>
            <person name="Kleber M."/>
            <person name="Mauceli E."/>
            <person name="MacCallum I."/>
        </authorList>
    </citation>
    <scope>NUCLEOTIDE SEQUENCE [LARGE SCALE GENOMIC DNA]</scope>
    <source>
        <strain evidence="3">Tucson 15010-1051.87</strain>
    </source>
</reference>
<feature type="region of interest" description="Disordered" evidence="1">
    <location>
        <begin position="583"/>
        <end position="604"/>
    </location>
</feature>
<evidence type="ECO:0000313" key="2">
    <source>
        <dbReference type="EMBL" id="KRF81750.1"/>
    </source>
</evidence>
<dbReference type="OrthoDB" id="69711at2759"/>
<evidence type="ECO:0000313" key="3">
    <source>
        <dbReference type="Proteomes" id="UP000008792"/>
    </source>
</evidence>
<feature type="region of interest" description="Disordered" evidence="1">
    <location>
        <begin position="406"/>
        <end position="434"/>
    </location>
</feature>
<dbReference type="EMBL" id="CH940649">
    <property type="protein sequence ID" value="KRF81750.1"/>
    <property type="molecule type" value="Genomic_DNA"/>
</dbReference>
<feature type="compositionally biased region" description="Polar residues" evidence="1">
    <location>
        <begin position="589"/>
        <end position="604"/>
    </location>
</feature>
<feature type="compositionally biased region" description="Basic and acidic residues" evidence="1">
    <location>
        <begin position="313"/>
        <end position="329"/>
    </location>
</feature>
<keyword evidence="3" id="KW-1185">Reference proteome</keyword>
<evidence type="ECO:0000256" key="1">
    <source>
        <dbReference type="SAM" id="MobiDB-lite"/>
    </source>
</evidence>
<name>A0A0Q9WBZ7_DROVI</name>
<feature type="region of interest" description="Disordered" evidence="1">
    <location>
        <begin position="301"/>
        <end position="345"/>
    </location>
</feature>
<sequence length="629" mass="69742">MERRHSLDIVLDFKALMQARKAQLEDRQQHENHTTSSAISLSVKTETMLHVLNETQQQNADESFDALERMCDKTGSDPDSTLFQYLNSDDKEKVLALAKERSTRADNASDMEMSALRRMLDDVGDQDQLCNESPLKSAECTQLEDIEAPSRLWDNDFTINGNESAFQQTAQTSPVKMVGLLRPSTILEANEADLTGLQSDESSSHNSSSFLTAHTLKTAQSSETIASGSSCYETAGDNSLASSSKEATTLSVDDLFYAAIAKAKPHGMSKGEQQELLGDLHETLMDLAVNDAADSTIIELSSSGEEEEEDEDQVVKEGNDLNADIKQEESSLIDSEAEEEDKENKSIHLNGTMEEMEYMMQKAREYMAAKETSPSPSPAKATSDPDVIHLHKKLPKQNTFLMTPQKGASSPLHQGTSSRLPTGPCKSRYAINMDPPKTKFFKQPSAIPMRRELKVQRDHFAHIVSPIRTYTQKSGTAPLMSMFREKPNINDVFNKMSIKELEEESRLCQLKRGQTVASGNCNLSKLTPGCIDPAARLLPKKAYISSELKQVVDERTPMPMPNVPKIQKYLDSAVEPTVLRHDGKMKMPAQSNSSRNTSHIPRRPNQSLADLSLASGDISLYTLKDAQKF</sequence>
<proteinExistence type="predicted"/>
<feature type="compositionally biased region" description="Polar residues" evidence="1">
    <location>
        <begin position="406"/>
        <end position="420"/>
    </location>
</feature>
<organism evidence="2 3">
    <name type="scientific">Drosophila virilis</name>
    <name type="common">Fruit fly</name>
    <dbReference type="NCBI Taxonomy" id="7244"/>
    <lineage>
        <taxon>Eukaryota</taxon>
        <taxon>Metazoa</taxon>
        <taxon>Ecdysozoa</taxon>
        <taxon>Arthropoda</taxon>
        <taxon>Hexapoda</taxon>
        <taxon>Insecta</taxon>
        <taxon>Pterygota</taxon>
        <taxon>Neoptera</taxon>
        <taxon>Endopterygota</taxon>
        <taxon>Diptera</taxon>
        <taxon>Brachycera</taxon>
        <taxon>Muscomorpha</taxon>
        <taxon>Ephydroidea</taxon>
        <taxon>Drosophilidae</taxon>
        <taxon>Drosophila</taxon>
    </lineage>
</organism>